<dbReference type="GO" id="GO:0006351">
    <property type="term" value="P:DNA-templated transcription"/>
    <property type="evidence" value="ECO:0007669"/>
    <property type="project" value="InterPro"/>
</dbReference>
<dbReference type="Pfam" id="PF00680">
    <property type="entry name" value="RdRP_1"/>
    <property type="match status" value="1"/>
</dbReference>
<name>A0AAU7E141_9VIRU</name>
<evidence type="ECO:0000256" key="4">
    <source>
        <dbReference type="ARBA" id="ARBA00022484"/>
    </source>
</evidence>
<evidence type="ECO:0000256" key="2">
    <source>
        <dbReference type="ARBA" id="ARBA00011245"/>
    </source>
</evidence>
<evidence type="ECO:0000256" key="9">
    <source>
        <dbReference type="ARBA" id="ARBA00022953"/>
    </source>
</evidence>
<organism evidence="11">
    <name type="scientific">Coleura bat astrovirus</name>
    <dbReference type="NCBI Taxonomy" id="3141863"/>
    <lineage>
        <taxon>Viruses</taxon>
        <taxon>Riboviria</taxon>
        <taxon>Orthornavirae</taxon>
        <taxon>Pisuviricota</taxon>
        <taxon>Stelpaviricetes</taxon>
        <taxon>Stellavirales</taxon>
        <taxon>Astroviridae</taxon>
    </lineage>
</organism>
<evidence type="ECO:0000256" key="8">
    <source>
        <dbReference type="ARBA" id="ARBA00022758"/>
    </source>
</evidence>
<reference evidence="11" key="2">
    <citation type="submission" date="2024-02" db="EMBL/GenBank/DDBJ databases">
        <authorList>
            <person name="Hu B."/>
        </authorList>
    </citation>
    <scope>NUCLEOTIDE SEQUENCE</scope>
    <source>
        <strain evidence="11">10A/Kenya/BAT273/2015</strain>
    </source>
</reference>
<keyword evidence="5" id="KW-0808">Transferase</keyword>
<dbReference type="GO" id="GO:0039694">
    <property type="term" value="P:viral RNA genome replication"/>
    <property type="evidence" value="ECO:0007669"/>
    <property type="project" value="InterPro"/>
</dbReference>
<feature type="domain" description="RdRp catalytic" evidence="10">
    <location>
        <begin position="128"/>
        <end position="259"/>
    </location>
</feature>
<dbReference type="InterPro" id="IPR007094">
    <property type="entry name" value="RNA-dir_pol_PSvirus"/>
</dbReference>
<dbReference type="CDD" id="cd23172">
    <property type="entry name" value="ps-ssRNAv_Astroviridae_RdRp"/>
    <property type="match status" value="1"/>
</dbReference>
<evidence type="ECO:0000256" key="3">
    <source>
        <dbReference type="ARBA" id="ARBA00019743"/>
    </source>
</evidence>
<keyword evidence="6" id="KW-0548">Nucleotidyltransferase</keyword>
<evidence type="ECO:0000256" key="7">
    <source>
        <dbReference type="ARBA" id="ARBA00022741"/>
    </source>
</evidence>
<accession>A0AAU7E141</accession>
<keyword evidence="7" id="KW-0547">Nucleotide-binding</keyword>
<dbReference type="GO" id="GO:0075523">
    <property type="term" value="P:viral translational frameshifting"/>
    <property type="evidence" value="ECO:0007669"/>
    <property type="project" value="UniProtKB-KW"/>
</dbReference>
<dbReference type="GO" id="GO:0000166">
    <property type="term" value="F:nucleotide binding"/>
    <property type="evidence" value="ECO:0007669"/>
    <property type="project" value="UniProtKB-KW"/>
</dbReference>
<dbReference type="SUPFAM" id="SSF56672">
    <property type="entry name" value="DNA/RNA polymerases"/>
    <property type="match status" value="1"/>
</dbReference>
<dbReference type="GO" id="GO:0003968">
    <property type="term" value="F:RNA-directed RNA polymerase activity"/>
    <property type="evidence" value="ECO:0007669"/>
    <property type="project" value="UniProtKB-KW"/>
</dbReference>
<evidence type="ECO:0000256" key="1">
    <source>
        <dbReference type="ARBA" id="ARBA00005873"/>
    </source>
</evidence>
<dbReference type="GO" id="GO:0003723">
    <property type="term" value="F:RNA binding"/>
    <property type="evidence" value="ECO:0007669"/>
    <property type="project" value="InterPro"/>
</dbReference>
<evidence type="ECO:0000256" key="6">
    <source>
        <dbReference type="ARBA" id="ARBA00022695"/>
    </source>
</evidence>
<dbReference type="EMBL" id="PP711853">
    <property type="protein sequence ID" value="XBH23874.1"/>
    <property type="molecule type" value="Genomic_RNA"/>
</dbReference>
<keyword evidence="9" id="KW-0693">Viral RNA replication</keyword>
<dbReference type="Gene3D" id="3.30.70.270">
    <property type="match status" value="1"/>
</dbReference>
<protein>
    <recommendedName>
        <fullName evidence="3">Non-structural polyprotein 1AB</fullName>
    </recommendedName>
</protein>
<sequence length="390" mass="45564">MTATEKNLDSTPAFPKGEFYKTELEYVEEHGYYHYIEEFEKIKKGARPTPLWYLFLKKEILKKKKIKDEDIRQILCTDPCFNRIGLCFEQHQNTIMKDNTVTRHGQCGWSPFEGGWEEVLRRLEKPGNKYIEMDWSRYDGTIPEEVFKHIKATRFSFLSKEYQTKENRDIYKWYCRNLMHRYVILPSGEITRQERGNPSGQVSTTMDNNMVNTFLQAFEFIHLNNLDIEEAKKQWENCDTIVYGDDRVTSVTMIPPDYETKVVQMYEEIFGMWVKPENVKVFDNLNTVSFCGFTNTVVKGRYLPVPTNVSKLVASVVTPTKKLPDASALYGKILSMKVLMHNLPDSDKGKQFILECELALRKHMAMAGQPLVNFTDNMLDFLWRGGPKVQ</sequence>
<evidence type="ECO:0000259" key="10">
    <source>
        <dbReference type="PROSITE" id="PS50507"/>
    </source>
</evidence>
<comment type="similarity">
    <text evidence="1">Belongs to the astroviridae polyprotein 1AB family.</text>
</comment>
<proteinExistence type="inferred from homology"/>
<keyword evidence="8" id="KW-0688">Ribosomal frameshifting</keyword>
<dbReference type="InterPro" id="IPR001205">
    <property type="entry name" value="RNA-dir_pol_C"/>
</dbReference>
<dbReference type="PROSITE" id="PS50507">
    <property type="entry name" value="RDRP_SSRNA_POS"/>
    <property type="match status" value="1"/>
</dbReference>
<keyword evidence="4" id="KW-0696">RNA-directed RNA polymerase</keyword>
<dbReference type="InterPro" id="IPR043502">
    <property type="entry name" value="DNA/RNA_pol_sf"/>
</dbReference>
<reference evidence="11" key="1">
    <citation type="journal article" date="2024" name="Microbiome">
        <title>Substantial viral diversity in bats and rodents from East Africa: insights into evolution, recombination, and cocirculation.</title>
        <authorList>
            <person name="Wang D."/>
            <person name="Yang X."/>
            <person name="Ren Z."/>
            <person name="Hu B."/>
            <person name="Zhao H."/>
            <person name="Yang K."/>
            <person name="Shi P."/>
            <person name="Zhang Z."/>
            <person name="Feng Q."/>
            <person name="Nawenja C.V."/>
            <person name="Obanda V."/>
            <person name="Robert K."/>
            <person name="Nalikka B."/>
            <person name="Waruhiu C.N."/>
            <person name="Ochola G.O."/>
            <person name="Onyuok S.O."/>
            <person name="Ochieng H."/>
            <person name="Li B."/>
            <person name="Zhu Y."/>
            <person name="Si H."/>
            <person name="Yin J."/>
            <person name="Kristiansen K."/>
            <person name="Jin X."/>
            <person name="Xu X."/>
            <person name="Xiao M."/>
            <person name="Agwanda B."/>
            <person name="Ommeh S."/>
            <person name="Li J."/>
            <person name="Shi Z.L."/>
        </authorList>
    </citation>
    <scope>NUCLEOTIDE SEQUENCE</scope>
    <source>
        <strain evidence="11">10A/Kenya/BAT273/2015</strain>
    </source>
</reference>
<evidence type="ECO:0000313" key="11">
    <source>
        <dbReference type="EMBL" id="XBH23874.1"/>
    </source>
</evidence>
<comment type="subunit">
    <text evidence="2">Monomer.</text>
</comment>
<dbReference type="InterPro" id="IPR043128">
    <property type="entry name" value="Rev_trsase/Diguanyl_cyclase"/>
</dbReference>
<evidence type="ECO:0000256" key="5">
    <source>
        <dbReference type="ARBA" id="ARBA00022679"/>
    </source>
</evidence>